<organism evidence="1 2">
    <name type="scientific">Limnospira maxima CS-328</name>
    <dbReference type="NCBI Taxonomy" id="513049"/>
    <lineage>
        <taxon>Bacteria</taxon>
        <taxon>Bacillati</taxon>
        <taxon>Cyanobacteriota</taxon>
        <taxon>Cyanophyceae</taxon>
        <taxon>Oscillatoriophycideae</taxon>
        <taxon>Oscillatoriales</taxon>
        <taxon>Sirenicapillariaceae</taxon>
        <taxon>Limnospira</taxon>
    </lineage>
</organism>
<dbReference type="Proteomes" id="UP000004061">
    <property type="component" value="Unassembled WGS sequence"/>
</dbReference>
<evidence type="ECO:0000313" key="2">
    <source>
        <dbReference type="Proteomes" id="UP000004061"/>
    </source>
</evidence>
<name>B5W9V8_LIMMA</name>
<accession>B5W9V8</accession>
<evidence type="ECO:0000313" key="1">
    <source>
        <dbReference type="EMBL" id="EDZ91681.1"/>
    </source>
</evidence>
<comment type="caution">
    <text evidence="1">The sequence shown here is derived from an EMBL/GenBank/DDBJ whole genome shotgun (WGS) entry which is preliminary data.</text>
</comment>
<sequence>FPPVAGNYALLFSDRLLQTPSAWKLSPLMTQDQLLIEIDFESVVELIVPDNQQRQYTFIEELTGRAAVTLQLGEKTWLATGLVYGEYVI</sequence>
<proteinExistence type="predicted"/>
<reference evidence="1 2" key="1">
    <citation type="journal article" date="2011" name="Appl. Environ. Microbiol.">
        <title>Contribution of a Sodium Ion Gradient to Energy Conservation during Fermentation in the Cyanobacterium Arthrospira (Spirulina) maxima CS-328.</title>
        <authorList>
            <person name="Carrieri D."/>
            <person name="Ananyev G."/>
            <person name="Lenz O."/>
            <person name="Bryant D.A."/>
            <person name="Dismukes G.C."/>
        </authorList>
    </citation>
    <scope>NUCLEOTIDE SEQUENCE [LARGE SCALE GENOMIC DNA]</scope>
    <source>
        <strain evidence="1 2">CS-328</strain>
    </source>
</reference>
<gene>
    <name evidence="1" type="ORF">AmaxDRAFT_5558</name>
</gene>
<protein>
    <submittedName>
        <fullName evidence="1">Uncharacterized protein</fullName>
    </submittedName>
</protein>
<dbReference type="EMBL" id="ABYK01000096">
    <property type="protein sequence ID" value="EDZ91681.1"/>
    <property type="molecule type" value="Genomic_DNA"/>
</dbReference>
<feature type="non-terminal residue" evidence="1">
    <location>
        <position position="1"/>
    </location>
</feature>
<keyword evidence="2" id="KW-1185">Reference proteome</keyword>
<dbReference type="AlphaFoldDB" id="B5W9V8"/>